<dbReference type="Gene3D" id="3.30.1240.10">
    <property type="match status" value="1"/>
</dbReference>
<dbReference type="Gene3D" id="3.40.50.1000">
    <property type="entry name" value="HAD superfamily/HAD-like"/>
    <property type="match status" value="1"/>
</dbReference>
<accession>A0A6N6VPD0</accession>
<dbReference type="SUPFAM" id="SSF56784">
    <property type="entry name" value="HAD-like"/>
    <property type="match status" value="1"/>
</dbReference>
<dbReference type="GO" id="GO:0005829">
    <property type="term" value="C:cytosol"/>
    <property type="evidence" value="ECO:0007669"/>
    <property type="project" value="TreeGrafter"/>
</dbReference>
<proteinExistence type="predicted"/>
<comment type="caution">
    <text evidence="1">The sequence shown here is derived from an EMBL/GenBank/DDBJ whole genome shotgun (WGS) entry which is preliminary data.</text>
</comment>
<keyword evidence="1" id="KW-0378">Hydrolase</keyword>
<dbReference type="PROSITE" id="PS01229">
    <property type="entry name" value="COF_2"/>
    <property type="match status" value="1"/>
</dbReference>
<dbReference type="SFLD" id="SFLDG01140">
    <property type="entry name" value="C2.B:_Phosphomannomutase_and_P"/>
    <property type="match status" value="1"/>
</dbReference>
<protein>
    <submittedName>
        <fullName evidence="1">Cof-type HAD-IIB family hydrolase</fullName>
    </submittedName>
</protein>
<dbReference type="RefSeq" id="WP_153421470.1">
    <property type="nucleotide sequence ID" value="NZ_WFLM01000005.1"/>
</dbReference>
<name>A0A6N6VPD0_9BACT</name>
<sequence length="282" mass="31248">MGFNYKAIFVDLDGTLLNSQKVISQRNLKCLNEFIDNGIPVVIATGRTLKSVKKVTQGLKIDTPIITLNGNDIRKSIDGYSMMLSYVDNQLKEAIFAMCKNILNGNSDYYIQNILFDTANGFYCLHPNLLDSNEFSTHYDSDVKELDIDNPPAESIVSFLFLLTPDSNREAFLTEQTKFFKPLGAKFCTFNGWPWIELGSPKVNKGTAMQYVCDYLGINMKDVIAFGDGENDVEMLAEAGLGVAMANADLHALKIAKAKALSNDEDGVSVFLEHLKQAGNIQ</sequence>
<dbReference type="Pfam" id="PF08282">
    <property type="entry name" value="Hydrolase_3"/>
    <property type="match status" value="1"/>
</dbReference>
<dbReference type="Proteomes" id="UP000437748">
    <property type="component" value="Unassembled WGS sequence"/>
</dbReference>
<dbReference type="AlphaFoldDB" id="A0A6N6VPD0"/>
<gene>
    <name evidence="1" type="ORF">GCL60_14570</name>
</gene>
<dbReference type="SFLD" id="SFLDS00003">
    <property type="entry name" value="Haloacid_Dehalogenase"/>
    <property type="match status" value="1"/>
</dbReference>
<dbReference type="InterPro" id="IPR006379">
    <property type="entry name" value="HAD-SF_hydro_IIB"/>
</dbReference>
<dbReference type="InterPro" id="IPR036412">
    <property type="entry name" value="HAD-like_sf"/>
</dbReference>
<organism evidence="1 2">
    <name type="scientific">Silvanigrella paludirubra</name>
    <dbReference type="NCBI Taxonomy" id="2499159"/>
    <lineage>
        <taxon>Bacteria</taxon>
        <taxon>Pseudomonadati</taxon>
        <taxon>Bdellovibrionota</taxon>
        <taxon>Oligoflexia</taxon>
        <taxon>Silvanigrellales</taxon>
        <taxon>Silvanigrellaceae</taxon>
        <taxon>Silvanigrella</taxon>
    </lineage>
</organism>
<dbReference type="OrthoDB" id="9781413at2"/>
<dbReference type="PANTHER" id="PTHR10000">
    <property type="entry name" value="PHOSPHOSERINE PHOSPHATASE"/>
    <property type="match status" value="1"/>
</dbReference>
<dbReference type="InterPro" id="IPR000150">
    <property type="entry name" value="Cof"/>
</dbReference>
<dbReference type="GO" id="GO:0000287">
    <property type="term" value="F:magnesium ion binding"/>
    <property type="evidence" value="ECO:0007669"/>
    <property type="project" value="TreeGrafter"/>
</dbReference>
<dbReference type="PANTHER" id="PTHR10000:SF8">
    <property type="entry name" value="HAD SUPERFAMILY HYDROLASE-LIKE, TYPE 3"/>
    <property type="match status" value="1"/>
</dbReference>
<dbReference type="GO" id="GO:0016791">
    <property type="term" value="F:phosphatase activity"/>
    <property type="evidence" value="ECO:0007669"/>
    <property type="project" value="TreeGrafter"/>
</dbReference>
<keyword evidence="2" id="KW-1185">Reference proteome</keyword>
<reference evidence="1 2" key="1">
    <citation type="submission" date="2019-10" db="EMBL/GenBank/DDBJ databases">
        <title>New species of Slilvanegrellaceae.</title>
        <authorList>
            <person name="Pitt A."/>
            <person name="Hahn M.W."/>
        </authorList>
    </citation>
    <scope>NUCLEOTIDE SEQUENCE [LARGE SCALE GENOMIC DNA]</scope>
    <source>
        <strain evidence="1 2">SP-Ram-0.45-NSY-1</strain>
    </source>
</reference>
<evidence type="ECO:0000313" key="2">
    <source>
        <dbReference type="Proteomes" id="UP000437748"/>
    </source>
</evidence>
<dbReference type="NCBIfam" id="TIGR00099">
    <property type="entry name" value="Cof-subfamily"/>
    <property type="match status" value="1"/>
</dbReference>
<dbReference type="InterPro" id="IPR023214">
    <property type="entry name" value="HAD_sf"/>
</dbReference>
<dbReference type="NCBIfam" id="TIGR01484">
    <property type="entry name" value="HAD-SF-IIB"/>
    <property type="match status" value="1"/>
</dbReference>
<dbReference type="CDD" id="cd07516">
    <property type="entry name" value="HAD_Pase"/>
    <property type="match status" value="1"/>
</dbReference>
<dbReference type="PROSITE" id="PS01228">
    <property type="entry name" value="COF_1"/>
    <property type="match status" value="1"/>
</dbReference>
<dbReference type="EMBL" id="WFLM01000005">
    <property type="protein sequence ID" value="KAB8037053.1"/>
    <property type="molecule type" value="Genomic_DNA"/>
</dbReference>
<evidence type="ECO:0000313" key="1">
    <source>
        <dbReference type="EMBL" id="KAB8037053.1"/>
    </source>
</evidence>